<keyword evidence="3" id="KW-0472">Membrane</keyword>
<evidence type="ECO:0000313" key="5">
    <source>
        <dbReference type="Proteomes" id="UP000191154"/>
    </source>
</evidence>
<evidence type="ECO:0000256" key="1">
    <source>
        <dbReference type="ARBA" id="ARBA00022692"/>
    </source>
</evidence>
<proteinExistence type="predicted"/>
<organism evidence="4 5">
    <name type="scientific">Clostridium saccharobutylicum</name>
    <dbReference type="NCBI Taxonomy" id="169679"/>
    <lineage>
        <taxon>Bacteria</taxon>
        <taxon>Bacillati</taxon>
        <taxon>Bacillota</taxon>
        <taxon>Clostridia</taxon>
        <taxon>Eubacteriales</taxon>
        <taxon>Clostridiaceae</taxon>
        <taxon>Clostridium</taxon>
    </lineage>
</organism>
<keyword evidence="1 3" id="KW-0812">Transmembrane</keyword>
<dbReference type="Gene3D" id="1.10.1760.20">
    <property type="match status" value="1"/>
</dbReference>
<dbReference type="PANTHER" id="PTHR37815:SF3">
    <property type="entry name" value="UPF0397 PROTEIN SPR0429"/>
    <property type="match status" value="1"/>
</dbReference>
<feature type="transmembrane region" description="Helical" evidence="3">
    <location>
        <begin position="44"/>
        <end position="61"/>
    </location>
</feature>
<dbReference type="PANTHER" id="PTHR37815">
    <property type="entry name" value="UPF0397 PROTEIN BC_2624-RELATED"/>
    <property type="match status" value="1"/>
</dbReference>
<dbReference type="InterPro" id="IPR009825">
    <property type="entry name" value="ECF_substrate-spec-like"/>
</dbReference>
<evidence type="ECO:0000256" key="3">
    <source>
        <dbReference type="SAM" id="Phobius"/>
    </source>
</evidence>
<dbReference type="RefSeq" id="WP_077867368.1">
    <property type="nucleotide sequence ID" value="NZ_LZYZ01000010.1"/>
</dbReference>
<dbReference type="Proteomes" id="UP000191154">
    <property type="component" value="Unassembled WGS sequence"/>
</dbReference>
<name>A0A1S8MQK8_CLOSA</name>
<feature type="transmembrane region" description="Helical" evidence="3">
    <location>
        <begin position="113"/>
        <end position="133"/>
    </location>
</feature>
<dbReference type="EMBL" id="LZYZ01000010">
    <property type="protein sequence ID" value="OOM06474.1"/>
    <property type="molecule type" value="Genomic_DNA"/>
</dbReference>
<feature type="transmembrane region" description="Helical" evidence="3">
    <location>
        <begin position="153"/>
        <end position="170"/>
    </location>
</feature>
<dbReference type="STRING" id="169679.CSACC_10190"/>
<feature type="transmembrane region" description="Helical" evidence="3">
    <location>
        <begin position="81"/>
        <end position="104"/>
    </location>
</feature>
<keyword evidence="2 3" id="KW-1133">Transmembrane helix</keyword>
<reference evidence="4 5" key="1">
    <citation type="submission" date="2016-05" db="EMBL/GenBank/DDBJ databases">
        <title>Microbial solvent formation.</title>
        <authorList>
            <person name="Poehlein A."/>
            <person name="Montoya Solano J.D."/>
            <person name="Flitsch S."/>
            <person name="Krabben P."/>
            <person name="Duerre P."/>
            <person name="Daniel R."/>
        </authorList>
    </citation>
    <scope>NUCLEOTIDE SEQUENCE [LARGE SCALE GENOMIC DNA]</scope>
    <source>
        <strain evidence="4 5">L1-8</strain>
    </source>
</reference>
<evidence type="ECO:0000256" key="2">
    <source>
        <dbReference type="ARBA" id="ARBA00022989"/>
    </source>
</evidence>
<comment type="caution">
    <text evidence="4">The sequence shown here is derived from an EMBL/GenBank/DDBJ whole genome shotgun (WGS) entry which is preliminary data.</text>
</comment>
<feature type="transmembrane region" description="Helical" evidence="3">
    <location>
        <begin position="15"/>
        <end position="32"/>
    </location>
</feature>
<dbReference type="GO" id="GO:0016020">
    <property type="term" value="C:membrane"/>
    <property type="evidence" value="ECO:0007669"/>
    <property type="project" value="InterPro"/>
</dbReference>
<gene>
    <name evidence="4" type="primary">hmpT_2</name>
    <name evidence="4" type="ORF">CLOSAC_43940</name>
</gene>
<dbReference type="AlphaFoldDB" id="A0A1S8MQK8"/>
<evidence type="ECO:0000313" key="4">
    <source>
        <dbReference type="EMBL" id="OOM06474.1"/>
    </source>
</evidence>
<dbReference type="Pfam" id="PF07155">
    <property type="entry name" value="ECF-ribofla_trS"/>
    <property type="match status" value="1"/>
</dbReference>
<accession>A0A1S8MQK8</accession>
<protein>
    <submittedName>
        <fullName evidence="4">Thiamine transporter HmpT</fullName>
    </submittedName>
</protein>
<sequence>MEFNRNKSKFTTKDMVQTALLTALVFVSTSFINIKLPILSSGGLVHLGNVMLFIAAIIFGKQKGAIAGAVGMGLFDLSSGWALWAPFTFIIRGVMGYIVGSIAWSKGKNGSSFMINLLAIFVSAIWMIAGYYISEIILYGNWLAPMASIPGNITQLVVGAVIGLPITEVLRKYIKYI</sequence>